<comment type="subcellular location">
    <subcellularLocation>
        <location evidence="1">Cell membrane</location>
        <topology evidence="1">Multi-pass membrane protein</topology>
    </subcellularLocation>
</comment>
<feature type="transmembrane region" description="Helical" evidence="7">
    <location>
        <begin position="31"/>
        <end position="50"/>
    </location>
</feature>
<gene>
    <name evidence="9" type="ORF">CLV30_12146</name>
</gene>
<dbReference type="OrthoDB" id="7051771at2"/>
<dbReference type="SUPFAM" id="SSF82866">
    <property type="entry name" value="Multidrug efflux transporter AcrB transmembrane domain"/>
    <property type="match status" value="2"/>
</dbReference>
<keyword evidence="10" id="KW-1185">Reference proteome</keyword>
<feature type="transmembrane region" description="Helical" evidence="7">
    <location>
        <begin position="675"/>
        <end position="699"/>
    </location>
</feature>
<feature type="transmembrane region" description="Helical" evidence="7">
    <location>
        <begin position="565"/>
        <end position="586"/>
    </location>
</feature>
<dbReference type="Proteomes" id="UP000243528">
    <property type="component" value="Unassembled WGS sequence"/>
</dbReference>
<reference evidence="9 10" key="1">
    <citation type="submission" date="2018-03" db="EMBL/GenBank/DDBJ databases">
        <title>Genomic Encyclopedia of Archaeal and Bacterial Type Strains, Phase II (KMG-II): from individual species to whole genera.</title>
        <authorList>
            <person name="Goeker M."/>
        </authorList>
    </citation>
    <scope>NUCLEOTIDE SEQUENCE [LARGE SCALE GENOMIC DNA]</scope>
    <source>
        <strain evidence="9 10">DSM 45211</strain>
    </source>
</reference>
<feature type="transmembrane region" description="Helical" evidence="7">
    <location>
        <begin position="606"/>
        <end position="627"/>
    </location>
</feature>
<feature type="transmembrane region" description="Helical" evidence="7">
    <location>
        <begin position="539"/>
        <end position="558"/>
    </location>
</feature>
<evidence type="ECO:0000256" key="5">
    <source>
        <dbReference type="ARBA" id="ARBA00022989"/>
    </source>
</evidence>
<dbReference type="RefSeq" id="WP_106539310.1">
    <property type="nucleotide sequence ID" value="NZ_PYGE01000021.1"/>
</dbReference>
<feature type="transmembrane region" description="Helical" evidence="7">
    <location>
        <begin position="190"/>
        <end position="209"/>
    </location>
</feature>
<feature type="domain" description="Membrane transport protein MMPL" evidence="8">
    <location>
        <begin position="476"/>
        <end position="714"/>
    </location>
</feature>
<name>A0A2P8DL06_9ACTN</name>
<accession>A0A2P8DL06</accession>
<feature type="transmembrane region" description="Helical" evidence="7">
    <location>
        <begin position="383"/>
        <end position="407"/>
    </location>
</feature>
<sequence length="752" mass="77588">MTTADTSAPSPPRAGVLGRLAGAAFRMRGRVVIAWVLAIAGAVGLSSAFAGEFTADYSAPGSDSAQAQDLLADRFPAQAGDVVDVVFRSDEPATDPAVRGDVTAVLDELGGMDHVAAVDDPYTAPGSISDDGRTVHAQLHLDVTTPADMPVEVTEAMLDTAADAENAGLDVALGGQTIQAAEQEEIGSEMIGMAAAAVILLVTFGSVVAAGLPLVVAVAGLGVSATLTGIIAAATEVPDWSTALATMMGIALGIDYVLLMVTRFREWRAAGLDPERATVATLDTAGRSVIVAGSTVVVSMLGLFAMGLSFMRGAAIVTIVAVLVVMAAAVTLFPALLGYLGRWVDRLRLPLGRRRDVRVATGGHVEPGRAWTRWGRLIDRHSVVATVLGVGLLLALAAPFLGVRFGFPDAGNNPEERSARQAYDMLSDGFGDGANGPLLVVADLPSSEAADALPALAEELGATPGVAAVSPPQLNPAGDAAVLTVVPTTGPQDGATEDLVRALRDDVIPAATDGSGAQVHVGGVTAASIDSTSNTASRIPLLIGGVVALSMLLLLVSFRSLVIPVTAAVMNLLSVAAAYGVVALVLEGGWAGQLVGIDTETPMPAFIPVLVFAVLFGLSMDYEVFLISRMRETWMRTRDNGRAIVEGLAGTGRVITAAAAIMVSVFAAFVPSPEVFLKVIGVGMAAAILVDATIVRMLLVPAVMNLLGRANWWLPSWLDRRLPQLHVEGRPELYLDDTAGHADKDLEPAGAR</sequence>
<protein>
    <submittedName>
        <fullName evidence="9">RND superfamily putative drug exporter</fullName>
    </submittedName>
</protein>
<feature type="transmembrane region" description="Helical" evidence="7">
    <location>
        <begin position="648"/>
        <end position="669"/>
    </location>
</feature>
<comment type="caution">
    <text evidence="9">The sequence shown here is derived from an EMBL/GenBank/DDBJ whole genome shotgun (WGS) entry which is preliminary data.</text>
</comment>
<evidence type="ECO:0000256" key="2">
    <source>
        <dbReference type="ARBA" id="ARBA00010157"/>
    </source>
</evidence>
<feature type="transmembrane region" description="Helical" evidence="7">
    <location>
        <begin position="214"/>
        <end position="234"/>
    </location>
</feature>
<feature type="transmembrane region" description="Helical" evidence="7">
    <location>
        <begin position="289"/>
        <end position="308"/>
    </location>
</feature>
<evidence type="ECO:0000256" key="3">
    <source>
        <dbReference type="ARBA" id="ARBA00022475"/>
    </source>
</evidence>
<feature type="transmembrane region" description="Helical" evidence="7">
    <location>
        <begin position="314"/>
        <end position="340"/>
    </location>
</feature>
<evidence type="ECO:0000256" key="6">
    <source>
        <dbReference type="ARBA" id="ARBA00023136"/>
    </source>
</evidence>
<evidence type="ECO:0000256" key="1">
    <source>
        <dbReference type="ARBA" id="ARBA00004651"/>
    </source>
</evidence>
<proteinExistence type="inferred from homology"/>
<evidence type="ECO:0000256" key="7">
    <source>
        <dbReference type="SAM" id="Phobius"/>
    </source>
</evidence>
<dbReference type="PANTHER" id="PTHR33406:SF11">
    <property type="entry name" value="MEMBRANE PROTEIN SCO6666-RELATED"/>
    <property type="match status" value="1"/>
</dbReference>
<evidence type="ECO:0000313" key="9">
    <source>
        <dbReference type="EMBL" id="PSK97889.1"/>
    </source>
</evidence>
<organism evidence="9 10">
    <name type="scientific">Haloactinopolyspora alba</name>
    <dbReference type="NCBI Taxonomy" id="648780"/>
    <lineage>
        <taxon>Bacteria</taxon>
        <taxon>Bacillati</taxon>
        <taxon>Actinomycetota</taxon>
        <taxon>Actinomycetes</taxon>
        <taxon>Jiangellales</taxon>
        <taxon>Jiangellaceae</taxon>
        <taxon>Haloactinopolyspora</taxon>
    </lineage>
</organism>
<dbReference type="InterPro" id="IPR004869">
    <property type="entry name" value="MMPL_dom"/>
</dbReference>
<feature type="domain" description="Membrane transport protein MMPL" evidence="8">
    <location>
        <begin position="57"/>
        <end position="382"/>
    </location>
</feature>
<evidence type="ECO:0000259" key="8">
    <source>
        <dbReference type="Pfam" id="PF03176"/>
    </source>
</evidence>
<comment type="similarity">
    <text evidence="2">Belongs to the resistance-nodulation-cell division (RND) (TC 2.A.6) family. MmpL subfamily.</text>
</comment>
<dbReference type="EMBL" id="PYGE01000021">
    <property type="protein sequence ID" value="PSK97889.1"/>
    <property type="molecule type" value="Genomic_DNA"/>
</dbReference>
<dbReference type="GO" id="GO:0005886">
    <property type="term" value="C:plasma membrane"/>
    <property type="evidence" value="ECO:0007669"/>
    <property type="project" value="UniProtKB-SubCell"/>
</dbReference>
<evidence type="ECO:0000256" key="4">
    <source>
        <dbReference type="ARBA" id="ARBA00022692"/>
    </source>
</evidence>
<evidence type="ECO:0000313" key="10">
    <source>
        <dbReference type="Proteomes" id="UP000243528"/>
    </source>
</evidence>
<keyword evidence="3" id="KW-1003">Cell membrane</keyword>
<feature type="transmembrane region" description="Helical" evidence="7">
    <location>
        <begin position="240"/>
        <end position="259"/>
    </location>
</feature>
<keyword evidence="6 7" id="KW-0472">Membrane</keyword>
<dbReference type="AlphaFoldDB" id="A0A2P8DL06"/>
<dbReference type="InterPro" id="IPR050545">
    <property type="entry name" value="Mycobact_MmpL"/>
</dbReference>
<keyword evidence="4 7" id="KW-0812">Transmembrane</keyword>
<dbReference type="Pfam" id="PF03176">
    <property type="entry name" value="MMPL"/>
    <property type="match status" value="2"/>
</dbReference>
<dbReference type="PANTHER" id="PTHR33406">
    <property type="entry name" value="MEMBRANE PROTEIN MJ1562-RELATED"/>
    <property type="match status" value="1"/>
</dbReference>
<keyword evidence="5 7" id="KW-1133">Transmembrane helix</keyword>
<dbReference type="Gene3D" id="1.20.1640.10">
    <property type="entry name" value="Multidrug efflux transporter AcrB transmembrane domain"/>
    <property type="match status" value="2"/>
</dbReference>